<comment type="subcellular location">
    <subcellularLocation>
        <location evidence="1">Membrane</location>
    </subcellularLocation>
</comment>
<evidence type="ECO:0000259" key="5">
    <source>
        <dbReference type="Pfam" id="PF03717"/>
    </source>
</evidence>
<keyword evidence="2 3" id="KW-0472">Membrane</keyword>
<proteinExistence type="predicted"/>
<evidence type="ECO:0000259" key="4">
    <source>
        <dbReference type="Pfam" id="PF00905"/>
    </source>
</evidence>
<dbReference type="InterPro" id="IPR012338">
    <property type="entry name" value="Beta-lactam/transpept-like"/>
</dbReference>
<comment type="caution">
    <text evidence="6">The sequence shown here is derived from an EMBL/GenBank/DDBJ whole genome shotgun (WGS) entry which is preliminary data.</text>
</comment>
<evidence type="ECO:0000256" key="2">
    <source>
        <dbReference type="ARBA" id="ARBA00023136"/>
    </source>
</evidence>
<dbReference type="Pfam" id="PF03717">
    <property type="entry name" value="PBP_dimer"/>
    <property type="match status" value="1"/>
</dbReference>
<dbReference type="Gene3D" id="3.30.450.330">
    <property type="match status" value="1"/>
</dbReference>
<dbReference type="GO" id="GO:0005886">
    <property type="term" value="C:plasma membrane"/>
    <property type="evidence" value="ECO:0007669"/>
    <property type="project" value="TreeGrafter"/>
</dbReference>
<keyword evidence="3" id="KW-0812">Transmembrane</keyword>
<dbReference type="PANTHER" id="PTHR30627:SF1">
    <property type="entry name" value="PEPTIDOGLYCAN D,D-TRANSPEPTIDASE FTSI"/>
    <property type="match status" value="1"/>
</dbReference>
<keyword evidence="3" id="KW-1133">Transmembrane helix</keyword>
<accession>A0A1G2IPZ6</accession>
<evidence type="ECO:0000256" key="1">
    <source>
        <dbReference type="ARBA" id="ARBA00004370"/>
    </source>
</evidence>
<dbReference type="SUPFAM" id="SSF56601">
    <property type="entry name" value="beta-lactamase/transpeptidase-like"/>
    <property type="match status" value="1"/>
</dbReference>
<dbReference type="Gene3D" id="3.40.710.10">
    <property type="entry name" value="DD-peptidase/beta-lactamase superfamily"/>
    <property type="match status" value="1"/>
</dbReference>
<name>A0A1G2IPZ6_9BACT</name>
<dbReference type="AlphaFoldDB" id="A0A1G2IPZ6"/>
<dbReference type="SUPFAM" id="SSF56519">
    <property type="entry name" value="Penicillin binding protein dimerisation domain"/>
    <property type="match status" value="1"/>
</dbReference>
<feature type="domain" description="Penicillin-binding protein dimerisation" evidence="5">
    <location>
        <begin position="73"/>
        <end position="195"/>
    </location>
</feature>
<reference evidence="6 7" key="1">
    <citation type="journal article" date="2016" name="Nat. Commun.">
        <title>Thousands of microbial genomes shed light on interconnected biogeochemical processes in an aquifer system.</title>
        <authorList>
            <person name="Anantharaman K."/>
            <person name="Brown C.T."/>
            <person name="Hug L.A."/>
            <person name="Sharon I."/>
            <person name="Castelle C.J."/>
            <person name="Probst A.J."/>
            <person name="Thomas B.C."/>
            <person name="Singh A."/>
            <person name="Wilkins M.J."/>
            <person name="Karaoz U."/>
            <person name="Brodie E.L."/>
            <person name="Williams K.H."/>
            <person name="Hubbard S.S."/>
            <person name="Banfield J.F."/>
        </authorList>
    </citation>
    <scope>NUCLEOTIDE SEQUENCE [LARGE SCALE GENOMIC DNA]</scope>
</reference>
<dbReference type="InterPro" id="IPR005311">
    <property type="entry name" value="PBP_dimer"/>
</dbReference>
<evidence type="ECO:0000313" key="6">
    <source>
        <dbReference type="EMBL" id="OGZ76450.1"/>
    </source>
</evidence>
<dbReference type="GO" id="GO:0008658">
    <property type="term" value="F:penicillin binding"/>
    <property type="evidence" value="ECO:0007669"/>
    <property type="project" value="InterPro"/>
</dbReference>
<dbReference type="PROSITE" id="PS51257">
    <property type="entry name" value="PROKAR_LIPOPROTEIN"/>
    <property type="match status" value="1"/>
</dbReference>
<feature type="domain" description="Penicillin-binding protein transpeptidase" evidence="4">
    <location>
        <begin position="247"/>
        <end position="551"/>
    </location>
</feature>
<dbReference type="InterPro" id="IPR001460">
    <property type="entry name" value="PCN-bd_Tpept"/>
</dbReference>
<evidence type="ECO:0000313" key="7">
    <source>
        <dbReference type="Proteomes" id="UP000178632"/>
    </source>
</evidence>
<sequence>MKNWRLNIILIIVLIFGAGCIARLFYLQILNHKFYQAQALGQQAGFQEINGSRGQIFFVNSQESKGGSGTGETKSLAIDKDSFVISAMPNEIENEEIFAENLAKNISETKESVLAKLEGRTSYTIIKRGLAQEDVDKIKSLNLKGLYWERTPARYYPQENLAAQVVGFMGGDGTGQYGLEGYYDSDLRGKSGIKEEKRGLDLVFSQDRHGSLDGVDLYLTIDYNIQFEAESLLKEVKKNLDIESGQIIVIKPDSGRVLALANYPSFDPNQYSKEKDLDIFQNSALQKLFEPGSVMKPFTMAVGINEGKITPDTTFTDLGFVKIGVETIYNFAREKYGKQTMTGVLEKSINTGAVFVEQKIPHITFLNYMDNLGFFRKTDVDLQGEVYSKNDLLKNGPDVEYATAAFGQGIEITPMQLIRGFSIFANKGKLIKPYVVEKIVQDKRETYTKLPPQEQIVSEITASEVATMMINVVEKGYGSGAKISGYYLAGKTGTAEVPLKNGKGYEPNKTIQSFIGFGPALNPKFLILVKLDDPKVPKSSLSAVPVFKKLAQYIINYWQIPPDYDTNQKQ</sequence>
<gene>
    <name evidence="6" type="ORF">A3G45_03440</name>
</gene>
<dbReference type="Gene3D" id="3.90.1310.10">
    <property type="entry name" value="Penicillin-binding protein 2a (Domain 2)"/>
    <property type="match status" value="1"/>
</dbReference>
<evidence type="ECO:0008006" key="8">
    <source>
        <dbReference type="Google" id="ProtNLM"/>
    </source>
</evidence>
<evidence type="ECO:0000256" key="3">
    <source>
        <dbReference type="SAM" id="Phobius"/>
    </source>
</evidence>
<dbReference type="Pfam" id="PF00905">
    <property type="entry name" value="Transpeptidase"/>
    <property type="match status" value="1"/>
</dbReference>
<dbReference type="Proteomes" id="UP000178632">
    <property type="component" value="Unassembled WGS sequence"/>
</dbReference>
<organism evidence="6 7">
    <name type="scientific">Candidatus Staskawiczbacteria bacterium RIFCSPLOWO2_12_FULL_37_15</name>
    <dbReference type="NCBI Taxonomy" id="1802218"/>
    <lineage>
        <taxon>Bacteria</taxon>
        <taxon>Candidatus Staskawicziibacteriota</taxon>
    </lineage>
</organism>
<dbReference type="InterPro" id="IPR036138">
    <property type="entry name" value="PBP_dimer_sf"/>
</dbReference>
<dbReference type="InterPro" id="IPR050515">
    <property type="entry name" value="Beta-lactam/transpept"/>
</dbReference>
<protein>
    <recommendedName>
        <fullName evidence="8">Penicillin-binding protein transpeptidase domain-containing protein</fullName>
    </recommendedName>
</protein>
<dbReference type="PANTHER" id="PTHR30627">
    <property type="entry name" value="PEPTIDOGLYCAN D,D-TRANSPEPTIDASE"/>
    <property type="match status" value="1"/>
</dbReference>
<dbReference type="GO" id="GO:0071555">
    <property type="term" value="P:cell wall organization"/>
    <property type="evidence" value="ECO:0007669"/>
    <property type="project" value="TreeGrafter"/>
</dbReference>
<feature type="transmembrane region" description="Helical" evidence="3">
    <location>
        <begin position="6"/>
        <end position="26"/>
    </location>
</feature>
<dbReference type="EMBL" id="MHPE01000034">
    <property type="protein sequence ID" value="OGZ76450.1"/>
    <property type="molecule type" value="Genomic_DNA"/>
</dbReference>